<evidence type="ECO:0000256" key="4">
    <source>
        <dbReference type="ARBA" id="ARBA00022989"/>
    </source>
</evidence>
<dbReference type="PROSITE" id="PS00409">
    <property type="entry name" value="PROKAR_NTER_METHYL"/>
    <property type="match status" value="1"/>
</dbReference>
<evidence type="ECO:0000256" key="1">
    <source>
        <dbReference type="ARBA" id="ARBA00004167"/>
    </source>
</evidence>
<dbReference type="InterPro" id="IPR045584">
    <property type="entry name" value="Pilin-like"/>
</dbReference>
<dbReference type="GO" id="GO:0015627">
    <property type="term" value="C:type II protein secretion system complex"/>
    <property type="evidence" value="ECO:0007669"/>
    <property type="project" value="InterPro"/>
</dbReference>
<dbReference type="InterPro" id="IPR012902">
    <property type="entry name" value="N_methyl_site"/>
</dbReference>
<dbReference type="PANTHER" id="PTHR30093">
    <property type="entry name" value="GENERAL SECRETION PATHWAY PROTEIN G"/>
    <property type="match status" value="1"/>
</dbReference>
<proteinExistence type="predicted"/>
<dbReference type="AlphaFoldDB" id="A0A1F5X5J5"/>
<evidence type="ECO:0000256" key="5">
    <source>
        <dbReference type="ARBA" id="ARBA00023136"/>
    </source>
</evidence>
<organism evidence="6 7">
    <name type="scientific">Candidatus Giovannonibacteria bacterium RIFCSPLOWO2_01_FULL_46_13</name>
    <dbReference type="NCBI Taxonomy" id="1798352"/>
    <lineage>
        <taxon>Bacteria</taxon>
        <taxon>Candidatus Giovannoniibacteriota</taxon>
    </lineage>
</organism>
<evidence type="ECO:0008006" key="8">
    <source>
        <dbReference type="Google" id="ProtNLM"/>
    </source>
</evidence>
<gene>
    <name evidence="6" type="ORF">A3B18_00555</name>
</gene>
<sequence>MKISNKKGFTLIELLVVIAIIGILASVVLASLNTARSKGIDAKTKAQLAGIRVAAEIHYDNTGGYGAATDVCTANMFNTSPVKEYTNTTGAFSANVTLSCHASLTAYAVSANLIGVSDVNADNWCVDSAGSSKAIALPLGNVTVCP</sequence>
<comment type="subcellular location">
    <subcellularLocation>
        <location evidence="1">Membrane</location>
        <topology evidence="1">Single-pass membrane protein</topology>
    </subcellularLocation>
</comment>
<dbReference type="Pfam" id="PF07963">
    <property type="entry name" value="N_methyl"/>
    <property type="match status" value="1"/>
</dbReference>
<dbReference type="SUPFAM" id="SSF54523">
    <property type="entry name" value="Pili subunits"/>
    <property type="match status" value="1"/>
</dbReference>
<dbReference type="Proteomes" id="UP000178684">
    <property type="component" value="Unassembled WGS sequence"/>
</dbReference>
<dbReference type="Gene3D" id="3.30.700.10">
    <property type="entry name" value="Glycoprotein, Type 4 Pilin"/>
    <property type="match status" value="1"/>
</dbReference>
<name>A0A1F5X5J5_9BACT</name>
<evidence type="ECO:0000313" key="6">
    <source>
        <dbReference type="EMBL" id="OGF83188.1"/>
    </source>
</evidence>
<dbReference type="GO" id="GO:0016020">
    <property type="term" value="C:membrane"/>
    <property type="evidence" value="ECO:0007669"/>
    <property type="project" value="UniProtKB-SubCell"/>
</dbReference>
<dbReference type="PANTHER" id="PTHR30093:SF44">
    <property type="entry name" value="TYPE II SECRETION SYSTEM CORE PROTEIN G"/>
    <property type="match status" value="1"/>
</dbReference>
<keyword evidence="3" id="KW-0812">Transmembrane</keyword>
<dbReference type="InterPro" id="IPR002416">
    <property type="entry name" value="T2SS_protein-GspH"/>
</dbReference>
<accession>A0A1F5X5J5</accession>
<evidence type="ECO:0000313" key="7">
    <source>
        <dbReference type="Proteomes" id="UP000178684"/>
    </source>
</evidence>
<reference evidence="6 7" key="1">
    <citation type="journal article" date="2016" name="Nat. Commun.">
        <title>Thousands of microbial genomes shed light on interconnected biogeochemical processes in an aquifer system.</title>
        <authorList>
            <person name="Anantharaman K."/>
            <person name="Brown C.T."/>
            <person name="Hug L.A."/>
            <person name="Sharon I."/>
            <person name="Castelle C.J."/>
            <person name="Probst A.J."/>
            <person name="Thomas B.C."/>
            <person name="Singh A."/>
            <person name="Wilkins M.J."/>
            <person name="Karaoz U."/>
            <person name="Brodie E.L."/>
            <person name="Williams K.H."/>
            <person name="Hubbard S.S."/>
            <person name="Banfield J.F."/>
        </authorList>
    </citation>
    <scope>NUCLEOTIDE SEQUENCE [LARGE SCALE GENOMIC DNA]</scope>
</reference>
<dbReference type="PRINTS" id="PR00885">
    <property type="entry name" value="BCTERIALGSPH"/>
</dbReference>
<evidence type="ECO:0000256" key="3">
    <source>
        <dbReference type="ARBA" id="ARBA00022692"/>
    </source>
</evidence>
<evidence type="ECO:0000256" key="2">
    <source>
        <dbReference type="ARBA" id="ARBA00022481"/>
    </source>
</evidence>
<keyword evidence="2" id="KW-0488">Methylation</keyword>
<protein>
    <recommendedName>
        <fullName evidence="8">Type II secretion system protein GspG C-terminal domain-containing protein</fullName>
    </recommendedName>
</protein>
<dbReference type="GO" id="GO:0015628">
    <property type="term" value="P:protein secretion by the type II secretion system"/>
    <property type="evidence" value="ECO:0007669"/>
    <property type="project" value="InterPro"/>
</dbReference>
<dbReference type="EMBL" id="MFIE01000005">
    <property type="protein sequence ID" value="OGF83188.1"/>
    <property type="molecule type" value="Genomic_DNA"/>
</dbReference>
<comment type="caution">
    <text evidence="6">The sequence shown here is derived from an EMBL/GenBank/DDBJ whole genome shotgun (WGS) entry which is preliminary data.</text>
</comment>
<keyword evidence="4" id="KW-1133">Transmembrane helix</keyword>
<dbReference type="NCBIfam" id="TIGR02532">
    <property type="entry name" value="IV_pilin_GFxxxE"/>
    <property type="match status" value="1"/>
</dbReference>
<keyword evidence="5" id="KW-0472">Membrane</keyword>